<name>A0A2N5X5J6_9GAMM</name>
<dbReference type="GO" id="GO:0102262">
    <property type="term" value="F:tRNA-dihydrouridine16 synthase activity"/>
    <property type="evidence" value="ECO:0007669"/>
    <property type="project" value="RHEA"/>
</dbReference>
<keyword evidence="2 9" id="KW-0820">tRNA-binding</keyword>
<evidence type="ECO:0000256" key="12">
    <source>
        <dbReference type="PIRSR" id="PIRSR006621-2"/>
    </source>
</evidence>
<dbReference type="Pfam" id="PF01207">
    <property type="entry name" value="Dus"/>
    <property type="match status" value="1"/>
</dbReference>
<proteinExistence type="inferred from homology"/>
<comment type="catalytic activity">
    <reaction evidence="9">
        <text>5,6-dihydrouridine(16) in tRNA + NAD(+) = uridine(16) in tRNA + NADH + H(+)</text>
        <dbReference type="Rhea" id="RHEA:53380"/>
        <dbReference type="Rhea" id="RHEA-COMP:13543"/>
        <dbReference type="Rhea" id="RHEA-COMP:13544"/>
        <dbReference type="ChEBI" id="CHEBI:15378"/>
        <dbReference type="ChEBI" id="CHEBI:57540"/>
        <dbReference type="ChEBI" id="CHEBI:57945"/>
        <dbReference type="ChEBI" id="CHEBI:65315"/>
        <dbReference type="ChEBI" id="CHEBI:74443"/>
    </reaction>
</comment>
<feature type="active site" description="Proton donor" evidence="9 11">
    <location>
        <position position="98"/>
    </location>
</feature>
<evidence type="ECO:0000256" key="5">
    <source>
        <dbReference type="ARBA" id="ARBA00022694"/>
    </source>
</evidence>
<protein>
    <recommendedName>
        <fullName evidence="9">tRNA-dihydrouridine(16) synthase</fullName>
        <ecNumber evidence="9">1.3.1.-</ecNumber>
    </recommendedName>
    <alternativeName>
        <fullName evidence="9">U16-specific dihydrouridine synthase</fullName>
        <shortName evidence="9">U16-specific Dus</shortName>
    </alternativeName>
    <alternativeName>
        <fullName evidence="9">tRNA-dihydrouridine synthase C</fullName>
    </alternativeName>
</protein>
<comment type="catalytic activity">
    <reaction evidence="9">
        <text>5,6-dihydrouridine(16) in tRNA + NADP(+) = uridine(16) in tRNA + NADPH + H(+)</text>
        <dbReference type="Rhea" id="RHEA:53376"/>
        <dbReference type="Rhea" id="RHEA-COMP:13543"/>
        <dbReference type="Rhea" id="RHEA-COMP:13544"/>
        <dbReference type="ChEBI" id="CHEBI:15378"/>
        <dbReference type="ChEBI" id="CHEBI:57783"/>
        <dbReference type="ChEBI" id="CHEBI:58349"/>
        <dbReference type="ChEBI" id="CHEBI:65315"/>
        <dbReference type="ChEBI" id="CHEBI:74443"/>
    </reaction>
</comment>
<dbReference type="HAMAP" id="MF_02043">
    <property type="entry name" value="DusC_subfam"/>
    <property type="match status" value="1"/>
</dbReference>
<feature type="site" description="Interacts with tRNA" evidence="9">
    <location>
        <position position="95"/>
    </location>
</feature>
<evidence type="ECO:0000256" key="2">
    <source>
        <dbReference type="ARBA" id="ARBA00022555"/>
    </source>
</evidence>
<evidence type="ECO:0000256" key="1">
    <source>
        <dbReference type="ARBA" id="ARBA00001917"/>
    </source>
</evidence>
<keyword evidence="8 9" id="KW-0560">Oxidoreductase</keyword>
<keyword evidence="5 9" id="KW-0819">tRNA processing</keyword>
<comment type="similarity">
    <text evidence="10">Belongs to the dus family.</text>
</comment>
<dbReference type="Gene3D" id="1.20.225.30">
    <property type="entry name" value="Dihydrouridine synthase, C-terminal recognition domain"/>
    <property type="match status" value="1"/>
</dbReference>
<dbReference type="PIRSF" id="PIRSF006621">
    <property type="entry name" value="Dus"/>
    <property type="match status" value="1"/>
</dbReference>
<evidence type="ECO:0000256" key="8">
    <source>
        <dbReference type="ARBA" id="ARBA00023002"/>
    </source>
</evidence>
<evidence type="ECO:0000313" key="15">
    <source>
        <dbReference type="Proteomes" id="UP000235005"/>
    </source>
</evidence>
<feature type="site" description="Interacts with tRNA; defines subfamily-specific binding signature" evidence="9">
    <location>
        <position position="35"/>
    </location>
</feature>
<organism evidence="14 15">
    <name type="scientific">Pseudohalioglobus lutimaris</name>
    <dbReference type="NCBI Taxonomy" id="1737061"/>
    <lineage>
        <taxon>Bacteria</taxon>
        <taxon>Pseudomonadati</taxon>
        <taxon>Pseudomonadota</taxon>
        <taxon>Gammaproteobacteria</taxon>
        <taxon>Cellvibrionales</taxon>
        <taxon>Halieaceae</taxon>
        <taxon>Pseudohalioglobus</taxon>
    </lineage>
</organism>
<evidence type="ECO:0000256" key="10">
    <source>
        <dbReference type="PIRNR" id="PIRNR006621"/>
    </source>
</evidence>
<feature type="binding site" evidence="9">
    <location>
        <begin position="199"/>
        <end position="201"/>
    </location>
    <ligand>
        <name>FMN</name>
        <dbReference type="ChEBI" id="CHEBI:58210"/>
    </ligand>
</feature>
<comment type="cofactor">
    <cofactor evidence="1 9 10 12">
        <name>FMN</name>
        <dbReference type="ChEBI" id="CHEBI:58210"/>
    </cofactor>
</comment>
<dbReference type="InterPro" id="IPR032886">
    <property type="entry name" value="DusC"/>
</dbReference>
<comment type="similarity">
    <text evidence="9">Belongs to the Dus family. DusC subfamily.</text>
</comment>
<feature type="site" description="Interacts with tRNA" evidence="9">
    <location>
        <position position="283"/>
    </location>
</feature>
<dbReference type="GO" id="GO:0010181">
    <property type="term" value="F:FMN binding"/>
    <property type="evidence" value="ECO:0007669"/>
    <property type="project" value="UniProtKB-UniRule"/>
</dbReference>
<comment type="caution">
    <text evidence="14">The sequence shown here is derived from an EMBL/GenBank/DDBJ whole genome shotgun (WGS) entry which is preliminary data.</text>
</comment>
<feature type="site" description="Interacts with tRNA; defines subfamily-specific binding signature" evidence="9">
    <location>
        <position position="278"/>
    </location>
</feature>
<dbReference type="InterPro" id="IPR001269">
    <property type="entry name" value="DUS_fam"/>
</dbReference>
<accession>A0A2N5X5J6</accession>
<keyword evidence="15" id="KW-1185">Reference proteome</keyword>
<dbReference type="SUPFAM" id="SSF51395">
    <property type="entry name" value="FMN-linked oxidoreductases"/>
    <property type="match status" value="1"/>
</dbReference>
<evidence type="ECO:0000313" key="14">
    <source>
        <dbReference type="EMBL" id="PLW69741.1"/>
    </source>
</evidence>
<keyword evidence="7 9" id="KW-0694">RNA-binding</keyword>
<reference evidence="14 15" key="1">
    <citation type="submission" date="2018-01" db="EMBL/GenBank/DDBJ databases">
        <title>The draft genome sequence of Halioglobus lutimaris HF004.</title>
        <authorList>
            <person name="Du Z.-J."/>
            <person name="Shi M.-J."/>
        </authorList>
    </citation>
    <scope>NUCLEOTIDE SEQUENCE [LARGE SCALE GENOMIC DNA]</scope>
    <source>
        <strain evidence="14 15">HF004</strain>
    </source>
</reference>
<dbReference type="InterPro" id="IPR018517">
    <property type="entry name" value="tRNA_hU_synthase_CS"/>
</dbReference>
<evidence type="ECO:0000256" key="7">
    <source>
        <dbReference type="ARBA" id="ARBA00022884"/>
    </source>
</evidence>
<dbReference type="EC" id="1.3.1.-" evidence="9"/>
<dbReference type="PROSITE" id="PS01136">
    <property type="entry name" value="UPF0034"/>
    <property type="match status" value="1"/>
</dbReference>
<dbReference type="PANTHER" id="PTHR45846">
    <property type="entry name" value="TRNA-DIHYDROURIDINE(47) SYNTHASE [NAD(P)(+)]-LIKE"/>
    <property type="match status" value="1"/>
</dbReference>
<feature type="site" description="Interacts with tRNA; defines subfamily-specific binding signature" evidence="9">
    <location>
        <position position="299"/>
    </location>
</feature>
<gene>
    <name evidence="9" type="primary">dusC</name>
    <name evidence="14" type="ORF">C0039_06975</name>
</gene>
<sequence>MRLLLAPMEGVVDHTMRELLTSLGGLDRCVTEFVRVSERLLPPRVFYRLCPELHNGGNTVSGVPVYLQLLGGQPGVLAENAARAAELGAPGIDLNFGCPARTVNKSDGGSIILRQPERVAAITAAVRAAVPAEVPVTVKTRLGYEHHEQFLEIVQGIAAAGATELTIHARTKRHGYRPPAYWEEIARAREVVDIPLIANGEIWSTDDALRCRQVSSCEDLMLGRGALCRPDLPRLVRAAHAGEDVPSLTWTQVLPLLMRYYELTLTHYDAAYVGNPIKQWLVYLRTYYPQAAVLFERIKRLRGAHDIGEGLSREIADHGSRPAAA</sequence>
<dbReference type="RefSeq" id="WP_101517660.1">
    <property type="nucleotide sequence ID" value="NZ_PKUS01000005.1"/>
</dbReference>
<dbReference type="AlphaFoldDB" id="A0A2N5X5J6"/>
<dbReference type="Proteomes" id="UP000235005">
    <property type="component" value="Unassembled WGS sequence"/>
</dbReference>
<evidence type="ECO:0000256" key="6">
    <source>
        <dbReference type="ARBA" id="ARBA00022857"/>
    </source>
</evidence>
<comment type="function">
    <text evidence="9">Catalyzes the synthesis of 5,6-dihydrouridine (D), a modified base found in the D-loop of most tRNAs, via the reduction of the C5-C6 double bond in target uridines. Specifically modifies U16 in tRNAs.</text>
</comment>
<feature type="domain" description="DUS-like FMN-binding" evidence="13">
    <location>
        <begin position="4"/>
        <end position="292"/>
    </location>
</feature>
<dbReference type="PANTHER" id="PTHR45846:SF1">
    <property type="entry name" value="TRNA-DIHYDROURIDINE(47) SYNTHASE [NAD(P)(+)]-LIKE"/>
    <property type="match status" value="1"/>
</dbReference>
<feature type="site" description="Interacts with tRNA" evidence="9">
    <location>
        <position position="176"/>
    </location>
</feature>
<evidence type="ECO:0000259" key="13">
    <source>
        <dbReference type="Pfam" id="PF01207"/>
    </source>
</evidence>
<dbReference type="InterPro" id="IPR035587">
    <property type="entry name" value="DUS-like_FMN-bd"/>
</dbReference>
<dbReference type="CDD" id="cd02801">
    <property type="entry name" value="DUS_like_FMN"/>
    <property type="match status" value="1"/>
</dbReference>
<feature type="binding site" evidence="9 12">
    <location>
        <position position="68"/>
    </location>
    <ligand>
        <name>FMN</name>
        <dbReference type="ChEBI" id="CHEBI:58210"/>
    </ligand>
</feature>
<dbReference type="InterPro" id="IPR042270">
    <property type="entry name" value="DusC_C"/>
</dbReference>
<keyword evidence="3 9" id="KW-0285">Flavoprotein</keyword>
<dbReference type="GO" id="GO:0000049">
    <property type="term" value="F:tRNA binding"/>
    <property type="evidence" value="ECO:0007669"/>
    <property type="project" value="UniProtKB-UniRule"/>
</dbReference>
<dbReference type="OrthoDB" id="5289281at2"/>
<keyword evidence="12" id="KW-0547">Nucleotide-binding</keyword>
<feature type="binding site" evidence="12">
    <location>
        <position position="168"/>
    </location>
    <ligand>
        <name>FMN</name>
        <dbReference type="ChEBI" id="CHEBI:58210"/>
    </ligand>
</feature>
<feature type="binding site" evidence="9 12">
    <location>
        <begin position="223"/>
        <end position="224"/>
    </location>
    <ligand>
        <name>FMN</name>
        <dbReference type="ChEBI" id="CHEBI:58210"/>
    </ligand>
</feature>
<evidence type="ECO:0000256" key="11">
    <source>
        <dbReference type="PIRSR" id="PIRSR006621-1"/>
    </source>
</evidence>
<evidence type="ECO:0000256" key="4">
    <source>
        <dbReference type="ARBA" id="ARBA00022643"/>
    </source>
</evidence>
<dbReference type="Gene3D" id="3.20.20.70">
    <property type="entry name" value="Aldolase class I"/>
    <property type="match status" value="1"/>
</dbReference>
<evidence type="ECO:0000256" key="3">
    <source>
        <dbReference type="ARBA" id="ARBA00022630"/>
    </source>
</evidence>
<dbReference type="EMBL" id="PKUS01000005">
    <property type="protein sequence ID" value="PLW69741.1"/>
    <property type="molecule type" value="Genomic_DNA"/>
</dbReference>
<evidence type="ECO:0000256" key="9">
    <source>
        <dbReference type="HAMAP-Rule" id="MF_02043"/>
    </source>
</evidence>
<dbReference type="InterPro" id="IPR013785">
    <property type="entry name" value="Aldolase_TIM"/>
</dbReference>
<feature type="binding site" evidence="9 12">
    <location>
        <position position="139"/>
    </location>
    <ligand>
        <name>FMN</name>
        <dbReference type="ChEBI" id="CHEBI:58210"/>
    </ligand>
</feature>
<keyword evidence="6 9" id="KW-0521">NADP</keyword>
<comment type="caution">
    <text evidence="9">Lacks conserved residue(s) required for the propagation of feature annotation.</text>
</comment>
<keyword evidence="4 9" id="KW-0288">FMN</keyword>
<dbReference type="GO" id="GO:0050660">
    <property type="term" value="F:flavin adenine dinucleotide binding"/>
    <property type="evidence" value="ECO:0007669"/>
    <property type="project" value="InterPro"/>
</dbReference>